<gene>
    <name evidence="2" type="ORF">PFISCL1PPCAC_13959</name>
</gene>
<dbReference type="Proteomes" id="UP001432322">
    <property type="component" value="Unassembled WGS sequence"/>
</dbReference>
<proteinExistence type="predicted"/>
<feature type="region of interest" description="Disordered" evidence="1">
    <location>
        <begin position="30"/>
        <end position="85"/>
    </location>
</feature>
<keyword evidence="3" id="KW-1185">Reference proteome</keyword>
<feature type="compositionally biased region" description="Low complexity" evidence="1">
    <location>
        <begin position="30"/>
        <end position="58"/>
    </location>
</feature>
<feature type="non-terminal residue" evidence="2">
    <location>
        <position position="1"/>
    </location>
</feature>
<dbReference type="AlphaFoldDB" id="A0AAV5VXJ0"/>
<evidence type="ECO:0000313" key="2">
    <source>
        <dbReference type="EMBL" id="GMT22662.1"/>
    </source>
</evidence>
<protein>
    <submittedName>
        <fullName evidence="2">Uncharacterized protein</fullName>
    </submittedName>
</protein>
<dbReference type="EMBL" id="BTSY01000004">
    <property type="protein sequence ID" value="GMT22662.1"/>
    <property type="molecule type" value="Genomic_DNA"/>
</dbReference>
<evidence type="ECO:0000313" key="3">
    <source>
        <dbReference type="Proteomes" id="UP001432322"/>
    </source>
</evidence>
<comment type="caution">
    <text evidence="2">The sequence shown here is derived from an EMBL/GenBank/DDBJ whole genome shotgun (WGS) entry which is preliminary data.</text>
</comment>
<name>A0AAV5VXJ0_9BILA</name>
<sequence length="85" mass="8796">HSPFNFHFLNLQTCPAAEISALAAEAATAPEAVPSPAPQSARRAAASAAATQLAREPALLPPPRSRAATSKADARDATRLYSFPS</sequence>
<accession>A0AAV5VXJ0</accession>
<reference evidence="2" key="1">
    <citation type="submission" date="2023-10" db="EMBL/GenBank/DDBJ databases">
        <title>Genome assembly of Pristionchus species.</title>
        <authorList>
            <person name="Yoshida K."/>
            <person name="Sommer R.J."/>
        </authorList>
    </citation>
    <scope>NUCLEOTIDE SEQUENCE</scope>
    <source>
        <strain evidence="2">RS5133</strain>
    </source>
</reference>
<evidence type="ECO:0000256" key="1">
    <source>
        <dbReference type="SAM" id="MobiDB-lite"/>
    </source>
</evidence>
<feature type="non-terminal residue" evidence="2">
    <location>
        <position position="85"/>
    </location>
</feature>
<organism evidence="2 3">
    <name type="scientific">Pristionchus fissidentatus</name>
    <dbReference type="NCBI Taxonomy" id="1538716"/>
    <lineage>
        <taxon>Eukaryota</taxon>
        <taxon>Metazoa</taxon>
        <taxon>Ecdysozoa</taxon>
        <taxon>Nematoda</taxon>
        <taxon>Chromadorea</taxon>
        <taxon>Rhabditida</taxon>
        <taxon>Rhabditina</taxon>
        <taxon>Diplogasteromorpha</taxon>
        <taxon>Diplogasteroidea</taxon>
        <taxon>Neodiplogasteridae</taxon>
        <taxon>Pristionchus</taxon>
    </lineage>
</organism>